<dbReference type="Proteomes" id="UP000434036">
    <property type="component" value="Unassembled WGS sequence"/>
</dbReference>
<dbReference type="AlphaFoldDB" id="A0A6N8U3A2"/>
<dbReference type="CDD" id="cd00006">
    <property type="entry name" value="PTS_IIA_man"/>
    <property type="match status" value="1"/>
</dbReference>
<gene>
    <name evidence="10" type="ORF">GSF08_01890</name>
</gene>
<evidence type="ECO:0000313" key="11">
    <source>
        <dbReference type="Proteomes" id="UP000434036"/>
    </source>
</evidence>
<sequence>MKTNLLIVSHGSLASSLVATASLIFGEQQNVVAYGLEPGVQLDDFKEKIEAYIRERENENFLVLADLLFGSPFNSLIASMKQDNVYLVTGVNLPMVLEAAMQKDHLPFESLCDLAKEIGKTSITSKKDILSK</sequence>
<dbReference type="GO" id="GO:0016301">
    <property type="term" value="F:kinase activity"/>
    <property type="evidence" value="ECO:0007669"/>
    <property type="project" value="UniProtKB-KW"/>
</dbReference>
<dbReference type="InterPro" id="IPR036662">
    <property type="entry name" value="PTS_EIIA_man-typ_sf"/>
</dbReference>
<proteinExistence type="predicted"/>
<evidence type="ECO:0000256" key="7">
    <source>
        <dbReference type="ARBA" id="ARBA00022777"/>
    </source>
</evidence>
<keyword evidence="2" id="KW-0813">Transport</keyword>
<evidence type="ECO:0000256" key="6">
    <source>
        <dbReference type="ARBA" id="ARBA00022683"/>
    </source>
</evidence>
<dbReference type="InterPro" id="IPR004701">
    <property type="entry name" value="PTS_EIIA_man-typ"/>
</dbReference>
<dbReference type="GO" id="GO:0005737">
    <property type="term" value="C:cytoplasm"/>
    <property type="evidence" value="ECO:0007669"/>
    <property type="project" value="UniProtKB-SubCell"/>
</dbReference>
<evidence type="ECO:0000256" key="1">
    <source>
        <dbReference type="ARBA" id="ARBA00004496"/>
    </source>
</evidence>
<protein>
    <submittedName>
        <fullName evidence="10">PTS mannose/fructose/sorbose family IIA subunit</fullName>
    </submittedName>
</protein>
<feature type="domain" description="PTS EIIA type-4" evidence="9">
    <location>
        <begin position="2"/>
        <end position="123"/>
    </location>
</feature>
<evidence type="ECO:0000313" key="10">
    <source>
        <dbReference type="EMBL" id="MXQ72696.1"/>
    </source>
</evidence>
<comment type="caution">
    <text evidence="10">The sequence shown here is derived from an EMBL/GenBank/DDBJ whole genome shotgun (WGS) entry which is preliminary data.</text>
</comment>
<keyword evidence="11" id="KW-1185">Reference proteome</keyword>
<reference evidence="10 11" key="1">
    <citation type="submission" date="2019-12" db="EMBL/GenBank/DDBJ databases">
        <authorList>
            <person name="Yang R."/>
        </authorList>
    </citation>
    <scope>NUCLEOTIDE SEQUENCE [LARGE SCALE GENOMIC DNA]</scope>
    <source>
        <strain evidence="10 11">DONG20-135</strain>
    </source>
</reference>
<comment type="subcellular location">
    <subcellularLocation>
        <location evidence="1">Cytoplasm</location>
    </subcellularLocation>
</comment>
<keyword evidence="3" id="KW-0963">Cytoplasm</keyword>
<dbReference type="PROSITE" id="PS51096">
    <property type="entry name" value="PTS_EIIA_TYPE_4"/>
    <property type="match status" value="1"/>
</dbReference>
<keyword evidence="8" id="KW-0732">Signal</keyword>
<dbReference type="PANTHER" id="PTHR33799">
    <property type="entry name" value="PTS PERMEASE-RELATED-RELATED"/>
    <property type="match status" value="1"/>
</dbReference>
<evidence type="ECO:0000259" key="9">
    <source>
        <dbReference type="PROSITE" id="PS51096"/>
    </source>
</evidence>
<dbReference type="InterPro" id="IPR033887">
    <property type="entry name" value="PTS_IIA_man"/>
</dbReference>
<dbReference type="GO" id="GO:0009401">
    <property type="term" value="P:phosphoenolpyruvate-dependent sugar phosphotransferase system"/>
    <property type="evidence" value="ECO:0007669"/>
    <property type="project" value="UniProtKB-KW"/>
</dbReference>
<reference evidence="10 11" key="2">
    <citation type="submission" date="2020-01" db="EMBL/GenBank/DDBJ databases">
        <title>Clostridiaceae sp. nov. isolated from the gut of human by culturomics.</title>
        <authorList>
            <person name="Chang Y."/>
        </authorList>
    </citation>
    <scope>NUCLEOTIDE SEQUENCE [LARGE SCALE GENOMIC DNA]</scope>
    <source>
        <strain evidence="10 11">DONG20-135</strain>
    </source>
</reference>
<accession>A0A6N8U3A2</accession>
<feature type="signal peptide" evidence="8">
    <location>
        <begin position="1"/>
        <end position="21"/>
    </location>
</feature>
<dbReference type="EMBL" id="WUUQ01000001">
    <property type="protein sequence ID" value="MXQ72696.1"/>
    <property type="molecule type" value="Genomic_DNA"/>
</dbReference>
<dbReference type="SUPFAM" id="SSF53062">
    <property type="entry name" value="PTS system fructose IIA component-like"/>
    <property type="match status" value="1"/>
</dbReference>
<dbReference type="RefSeq" id="WP_160624179.1">
    <property type="nucleotide sequence ID" value="NZ_WUUQ01000001.1"/>
</dbReference>
<keyword evidence="7" id="KW-0418">Kinase</keyword>
<name>A0A6N8U3A2_9FIRM</name>
<feature type="chain" id="PRO_5039345695" evidence="8">
    <location>
        <begin position="22"/>
        <end position="132"/>
    </location>
</feature>
<evidence type="ECO:0000256" key="4">
    <source>
        <dbReference type="ARBA" id="ARBA00022597"/>
    </source>
</evidence>
<dbReference type="PANTHER" id="PTHR33799:SF1">
    <property type="entry name" value="PTS SYSTEM MANNOSE-SPECIFIC EIIAB COMPONENT-RELATED"/>
    <property type="match status" value="1"/>
</dbReference>
<dbReference type="GO" id="GO:0016020">
    <property type="term" value="C:membrane"/>
    <property type="evidence" value="ECO:0007669"/>
    <property type="project" value="InterPro"/>
</dbReference>
<dbReference type="InterPro" id="IPR051471">
    <property type="entry name" value="Bacterial_PTS_sugar_comp"/>
</dbReference>
<evidence type="ECO:0000256" key="5">
    <source>
        <dbReference type="ARBA" id="ARBA00022679"/>
    </source>
</evidence>
<evidence type="ECO:0000256" key="8">
    <source>
        <dbReference type="SAM" id="SignalP"/>
    </source>
</evidence>
<evidence type="ECO:0000256" key="2">
    <source>
        <dbReference type="ARBA" id="ARBA00022448"/>
    </source>
</evidence>
<dbReference type="Gene3D" id="3.40.50.510">
    <property type="entry name" value="Phosphotransferase system, mannose-type IIA component"/>
    <property type="match status" value="1"/>
</dbReference>
<organism evidence="10 11">
    <name type="scientific">Copranaerobaculum intestinale</name>
    <dbReference type="NCBI Taxonomy" id="2692629"/>
    <lineage>
        <taxon>Bacteria</taxon>
        <taxon>Bacillati</taxon>
        <taxon>Bacillota</taxon>
        <taxon>Erysipelotrichia</taxon>
        <taxon>Erysipelotrichales</taxon>
        <taxon>Erysipelotrichaceae</taxon>
        <taxon>Copranaerobaculum</taxon>
    </lineage>
</organism>
<keyword evidence="4" id="KW-0762">Sugar transport</keyword>
<keyword evidence="5" id="KW-0808">Transferase</keyword>
<evidence type="ECO:0000256" key="3">
    <source>
        <dbReference type="ARBA" id="ARBA00022490"/>
    </source>
</evidence>
<keyword evidence="6" id="KW-0598">Phosphotransferase system</keyword>
<dbReference type="Pfam" id="PF03610">
    <property type="entry name" value="EIIA-man"/>
    <property type="match status" value="1"/>
</dbReference>